<comment type="caution">
    <text evidence="2">The sequence shown here is derived from an EMBL/GenBank/DDBJ whole genome shotgun (WGS) entry which is preliminary data.</text>
</comment>
<keyword evidence="1" id="KW-0732">Signal</keyword>
<dbReference type="Proteomes" id="UP000310576">
    <property type="component" value="Unassembled WGS sequence"/>
</dbReference>
<evidence type="ECO:0000313" key="2">
    <source>
        <dbReference type="EMBL" id="THA14869.1"/>
    </source>
</evidence>
<protein>
    <submittedName>
        <fullName evidence="2">Uncharacterized protein</fullName>
    </submittedName>
</protein>
<name>A0A4S2PBB8_9PAST</name>
<sequence>MKKLCMAFGVIGIFCQMAIAAQITSTQVENYIVKGNNITQCYFPDIWSAKSLQERANIVQSWENNPDKKHLAWVYRSLYYPLLADSFGEKNAEAIMVGQLDLGKYVEKVPTKERNKTTVKTDKDCKVLWEEVKRLMATYHYFDVSAE</sequence>
<reference evidence="2 3" key="1">
    <citation type="journal article" date="2019" name="Vet. Microbiol.">
        <title>Development of multi locus sequence typing (MLST) of Rodentibacter pneumotropicus.</title>
        <authorList>
            <person name="Adhikary S."/>
            <person name="Bisgaard M."/>
            <person name="Boot R."/>
            <person name="Benga L."/>
            <person name="Nicklas W."/>
            <person name="Christensen H."/>
        </authorList>
    </citation>
    <scope>NUCLEOTIDE SEQUENCE [LARGE SCALE GENOMIC DNA]</scope>
    <source>
        <strain evidence="2 3">1596_07</strain>
    </source>
</reference>
<evidence type="ECO:0000313" key="3">
    <source>
        <dbReference type="Proteomes" id="UP000310576"/>
    </source>
</evidence>
<feature type="signal peptide" evidence="1">
    <location>
        <begin position="1"/>
        <end position="20"/>
    </location>
</feature>
<dbReference type="RefSeq" id="WP_136125080.1">
    <property type="nucleotide sequence ID" value="NZ_CAJUGY010000037.1"/>
</dbReference>
<gene>
    <name evidence="2" type="ORF">D3M76_06635</name>
</gene>
<dbReference type="AlphaFoldDB" id="A0A4S2PBB8"/>
<accession>A0A4S2PBB8</accession>
<organism evidence="2 3">
    <name type="scientific">Rodentibacter pneumotropicus</name>
    <dbReference type="NCBI Taxonomy" id="758"/>
    <lineage>
        <taxon>Bacteria</taxon>
        <taxon>Pseudomonadati</taxon>
        <taxon>Pseudomonadota</taxon>
        <taxon>Gammaproteobacteria</taxon>
        <taxon>Pasteurellales</taxon>
        <taxon>Pasteurellaceae</taxon>
        <taxon>Rodentibacter</taxon>
    </lineage>
</organism>
<proteinExistence type="predicted"/>
<evidence type="ECO:0000256" key="1">
    <source>
        <dbReference type="SAM" id="SignalP"/>
    </source>
</evidence>
<feature type="chain" id="PRO_5030100010" evidence="1">
    <location>
        <begin position="21"/>
        <end position="147"/>
    </location>
</feature>
<dbReference type="EMBL" id="QXNG01000062">
    <property type="protein sequence ID" value="THA14869.1"/>
    <property type="molecule type" value="Genomic_DNA"/>
</dbReference>